<feature type="region of interest" description="Disordered" evidence="1">
    <location>
        <begin position="38"/>
        <end position="67"/>
    </location>
</feature>
<reference evidence="2" key="2">
    <citation type="submission" date="2022-06" db="UniProtKB">
        <authorList>
            <consortium name="EnsemblMetazoa"/>
        </authorList>
    </citation>
    <scope>IDENTIFICATION</scope>
    <source>
        <strain evidence="2">PS312</strain>
    </source>
</reference>
<gene>
    <name evidence="2" type="primary">WBGene00203102</name>
</gene>
<evidence type="ECO:0000313" key="3">
    <source>
        <dbReference type="Proteomes" id="UP000005239"/>
    </source>
</evidence>
<sequence length="67" mass="7654">MTGETMDDTKYASASIWIRRSTSDERLLTAATWYRGRAPECRERPSHAEREHREGRGEGSVEAEEAL</sequence>
<proteinExistence type="predicted"/>
<organism evidence="2 3">
    <name type="scientific">Pristionchus pacificus</name>
    <name type="common">Parasitic nematode worm</name>
    <dbReference type="NCBI Taxonomy" id="54126"/>
    <lineage>
        <taxon>Eukaryota</taxon>
        <taxon>Metazoa</taxon>
        <taxon>Ecdysozoa</taxon>
        <taxon>Nematoda</taxon>
        <taxon>Chromadorea</taxon>
        <taxon>Rhabditida</taxon>
        <taxon>Rhabditina</taxon>
        <taxon>Diplogasteromorpha</taxon>
        <taxon>Diplogasteroidea</taxon>
        <taxon>Neodiplogasteridae</taxon>
        <taxon>Pristionchus</taxon>
    </lineage>
</organism>
<dbReference type="AlphaFoldDB" id="A0A2A6CH37"/>
<dbReference type="EnsemblMetazoa" id="PPA30234.1">
    <property type="protein sequence ID" value="PPA30234.1"/>
    <property type="gene ID" value="WBGene00203102"/>
</dbReference>
<keyword evidence="3" id="KW-1185">Reference proteome</keyword>
<evidence type="ECO:0000256" key="1">
    <source>
        <dbReference type="SAM" id="MobiDB-lite"/>
    </source>
</evidence>
<name>A0A2A6CH37_PRIPA</name>
<accession>A0A8R1YJS3</accession>
<protein>
    <submittedName>
        <fullName evidence="2">Uncharacterized protein</fullName>
    </submittedName>
</protein>
<feature type="compositionally biased region" description="Basic and acidic residues" evidence="1">
    <location>
        <begin position="38"/>
        <end position="59"/>
    </location>
</feature>
<reference evidence="3" key="1">
    <citation type="journal article" date="2008" name="Nat. Genet.">
        <title>The Pristionchus pacificus genome provides a unique perspective on nematode lifestyle and parasitism.</title>
        <authorList>
            <person name="Dieterich C."/>
            <person name="Clifton S.W."/>
            <person name="Schuster L.N."/>
            <person name="Chinwalla A."/>
            <person name="Delehaunty K."/>
            <person name="Dinkelacker I."/>
            <person name="Fulton L."/>
            <person name="Fulton R."/>
            <person name="Godfrey J."/>
            <person name="Minx P."/>
            <person name="Mitreva M."/>
            <person name="Roeseler W."/>
            <person name="Tian H."/>
            <person name="Witte H."/>
            <person name="Yang S.P."/>
            <person name="Wilson R.K."/>
            <person name="Sommer R.J."/>
        </authorList>
    </citation>
    <scope>NUCLEOTIDE SEQUENCE [LARGE SCALE GENOMIC DNA]</scope>
    <source>
        <strain evidence="3">PS312</strain>
    </source>
</reference>
<dbReference type="Proteomes" id="UP000005239">
    <property type="component" value="Unassembled WGS sequence"/>
</dbReference>
<accession>A0A2A6CH37</accession>
<evidence type="ECO:0000313" key="2">
    <source>
        <dbReference type="EnsemblMetazoa" id="PPA30234.1"/>
    </source>
</evidence>